<proteinExistence type="predicted"/>
<dbReference type="EMBL" id="JBHTJZ010000024">
    <property type="protein sequence ID" value="MFD0960870.1"/>
    <property type="molecule type" value="Genomic_DNA"/>
</dbReference>
<keyword evidence="2" id="KW-0808">Transferase</keyword>
<dbReference type="PANTHER" id="PTHR13369">
    <property type="match status" value="1"/>
</dbReference>
<comment type="caution">
    <text evidence="2">The sequence shown here is derived from an EMBL/GenBank/DDBJ whole genome shotgun (WGS) entry which is preliminary data.</text>
</comment>
<gene>
    <name evidence="2" type="ORF">ACFQ2I_15875</name>
</gene>
<protein>
    <submittedName>
        <fullName evidence="2">Class I SAM-dependent methyltransferase</fullName>
    </submittedName>
</protein>
<evidence type="ECO:0000313" key="2">
    <source>
        <dbReference type="EMBL" id="MFD0960870.1"/>
    </source>
</evidence>
<dbReference type="InterPro" id="IPR025714">
    <property type="entry name" value="Methyltranfer_dom"/>
</dbReference>
<dbReference type="Pfam" id="PF13679">
    <property type="entry name" value="Methyltransf_32"/>
    <property type="match status" value="1"/>
</dbReference>
<dbReference type="PANTHER" id="PTHR13369:SF3">
    <property type="entry name" value="METHYLTRANSFERASE DOMAIN-CONTAINING PROTEIN"/>
    <property type="match status" value="1"/>
</dbReference>
<dbReference type="RefSeq" id="WP_377565750.1">
    <property type="nucleotide sequence ID" value="NZ_JBHTJZ010000024.1"/>
</dbReference>
<keyword evidence="2" id="KW-0489">Methyltransferase</keyword>
<reference evidence="3" key="1">
    <citation type="journal article" date="2019" name="Int. J. Syst. Evol. Microbiol.">
        <title>The Global Catalogue of Microorganisms (GCM) 10K type strain sequencing project: providing services to taxonomists for standard genome sequencing and annotation.</title>
        <authorList>
            <consortium name="The Broad Institute Genomics Platform"/>
            <consortium name="The Broad Institute Genome Sequencing Center for Infectious Disease"/>
            <person name="Wu L."/>
            <person name="Ma J."/>
        </authorList>
    </citation>
    <scope>NUCLEOTIDE SEQUENCE [LARGE SCALE GENOMIC DNA]</scope>
    <source>
        <strain evidence="3">CCUG 59129</strain>
    </source>
</reference>
<keyword evidence="3" id="KW-1185">Reference proteome</keyword>
<evidence type="ECO:0000313" key="3">
    <source>
        <dbReference type="Proteomes" id="UP001596989"/>
    </source>
</evidence>
<dbReference type="InterPro" id="IPR029063">
    <property type="entry name" value="SAM-dependent_MTases_sf"/>
</dbReference>
<dbReference type="GO" id="GO:0032259">
    <property type="term" value="P:methylation"/>
    <property type="evidence" value="ECO:0007669"/>
    <property type="project" value="UniProtKB-KW"/>
</dbReference>
<dbReference type="GO" id="GO:0008168">
    <property type="term" value="F:methyltransferase activity"/>
    <property type="evidence" value="ECO:0007669"/>
    <property type="project" value="UniProtKB-KW"/>
</dbReference>
<dbReference type="Gene3D" id="3.40.50.150">
    <property type="entry name" value="Vaccinia Virus protein VP39"/>
    <property type="match status" value="1"/>
</dbReference>
<organism evidence="2 3">
    <name type="scientific">Paenibacillus chungangensis</name>
    <dbReference type="NCBI Taxonomy" id="696535"/>
    <lineage>
        <taxon>Bacteria</taxon>
        <taxon>Bacillati</taxon>
        <taxon>Bacillota</taxon>
        <taxon>Bacilli</taxon>
        <taxon>Bacillales</taxon>
        <taxon>Paenibacillaceae</taxon>
        <taxon>Paenibacillus</taxon>
    </lineage>
</organism>
<name>A0ABW3HTP0_9BACL</name>
<dbReference type="CDD" id="cd02440">
    <property type="entry name" value="AdoMet_MTases"/>
    <property type="match status" value="1"/>
</dbReference>
<feature type="domain" description="Methyltransferase" evidence="1">
    <location>
        <begin position="159"/>
        <end position="294"/>
    </location>
</feature>
<sequence length="397" mass="45079">MQEAWQQDIINWMREGLLQGATLSGLRRKDNELPARVVVRPILLKSGSHYQFESHFAKKVTHRNVEAERAGEQLLDVLLGDYKQALLKTAEADVQILLNKKGRAAIRRSAPTGNVNAKAEDRQHNRQKQRVLNEGEAAPFLVELGIMTPDGRVKSQKQDKYRQINRFLEMVSDVMHALPQNRTVQIVDFGCGKSYLTFALYHLLKIVHGYDVNIVGLDLKADVISFCSDLSDKLGYEGLSFQVGDIAEYEETRRADMVVTLHACDTATDAALVKAIHWGASVIMSVPCCQHELFRQVRNDTLAPILSQGLLKERFAAIATDAARGSLLEVLGYKVQMLEFVDPEHTPKNLLIRAVKGENKERSRQKWEEYKRFKNFLQVSPAMERALAEKWPEKWTE</sequence>
<accession>A0ABW3HTP0</accession>
<dbReference type="Proteomes" id="UP001596989">
    <property type="component" value="Unassembled WGS sequence"/>
</dbReference>
<dbReference type="SUPFAM" id="SSF53335">
    <property type="entry name" value="S-adenosyl-L-methionine-dependent methyltransferases"/>
    <property type="match status" value="1"/>
</dbReference>
<evidence type="ECO:0000259" key="1">
    <source>
        <dbReference type="Pfam" id="PF13679"/>
    </source>
</evidence>